<evidence type="ECO:0000256" key="1">
    <source>
        <dbReference type="SAM" id="MobiDB-lite"/>
    </source>
</evidence>
<protein>
    <recommendedName>
        <fullName evidence="5">TPM domain-containing protein</fullName>
    </recommendedName>
</protein>
<evidence type="ECO:0000313" key="4">
    <source>
        <dbReference type="Proteomes" id="UP000824176"/>
    </source>
</evidence>
<evidence type="ECO:0000313" key="3">
    <source>
        <dbReference type="EMBL" id="HIZ88902.1"/>
    </source>
</evidence>
<organism evidence="3 4">
    <name type="scientific">Candidatus Mucispirillum faecigallinarum</name>
    <dbReference type="NCBI Taxonomy" id="2838699"/>
    <lineage>
        <taxon>Bacteria</taxon>
        <taxon>Pseudomonadati</taxon>
        <taxon>Deferribacterota</taxon>
        <taxon>Deferribacteres</taxon>
        <taxon>Deferribacterales</taxon>
        <taxon>Mucispirillaceae</taxon>
        <taxon>Mucispirillum</taxon>
    </lineage>
</organism>
<keyword evidence="2" id="KW-1133">Transmembrane helix</keyword>
<dbReference type="AlphaFoldDB" id="A0A9D2GS00"/>
<keyword evidence="2" id="KW-0812">Transmembrane</keyword>
<evidence type="ECO:0000256" key="2">
    <source>
        <dbReference type="SAM" id="Phobius"/>
    </source>
</evidence>
<keyword evidence="2" id="KW-0472">Membrane</keyword>
<feature type="region of interest" description="Disordered" evidence="1">
    <location>
        <begin position="375"/>
        <end position="415"/>
    </location>
</feature>
<sequence>MPYQFVIFYFTLFLVLFFVVVDLFMAVDYKSIKYVFNPNDNYTVKEKISLYTNAGNLKIYENVGNNTYKEDNTFGKELYGINYIFRQYGINAPEIAVCAQINNNFNKIYDAQTCYKYFKLDKLLKDNGLLIYYKYNTNDYTTELEIIAGSGLKDLFPNYVIRNIQSNAMYYSYNSRDLLNIDNNTKIIGQQELDNDILKQFQQLDKLQNYIKEKNIYLSDEQKILGEKIDIMQDFYKKMISINQVKSSYSNGNAGKVLQTAVRDSAKVIAKAYNININVDTDTLLSYCEKPYETRLYTDYIKNILKLAGAIFIIIVIFILVIKFKSLRTIFLYNFMLYSFILAFILKGIFLGILIFVMIIYILYLRHIGVIGGGSGSGGRSGGKRGGSFRSGGRSSGGSRSFGGGGRSGGGGAFR</sequence>
<feature type="transmembrane region" description="Helical" evidence="2">
    <location>
        <begin position="336"/>
        <end position="364"/>
    </location>
</feature>
<feature type="transmembrane region" description="Helical" evidence="2">
    <location>
        <begin position="6"/>
        <end position="27"/>
    </location>
</feature>
<reference evidence="3" key="2">
    <citation type="submission" date="2021-04" db="EMBL/GenBank/DDBJ databases">
        <authorList>
            <person name="Gilroy R."/>
        </authorList>
    </citation>
    <scope>NUCLEOTIDE SEQUENCE</scope>
    <source>
        <strain evidence="3">ChiW4-1371</strain>
    </source>
</reference>
<accession>A0A9D2GS00</accession>
<name>A0A9D2GS00_9BACT</name>
<gene>
    <name evidence="3" type="ORF">H9804_03065</name>
</gene>
<comment type="caution">
    <text evidence="3">The sequence shown here is derived from an EMBL/GenBank/DDBJ whole genome shotgun (WGS) entry which is preliminary data.</text>
</comment>
<proteinExistence type="predicted"/>
<feature type="transmembrane region" description="Helical" evidence="2">
    <location>
        <begin position="304"/>
        <end position="324"/>
    </location>
</feature>
<reference evidence="3" key="1">
    <citation type="journal article" date="2021" name="PeerJ">
        <title>Extensive microbial diversity within the chicken gut microbiome revealed by metagenomics and culture.</title>
        <authorList>
            <person name="Gilroy R."/>
            <person name="Ravi A."/>
            <person name="Getino M."/>
            <person name="Pursley I."/>
            <person name="Horton D.L."/>
            <person name="Alikhan N.F."/>
            <person name="Baker D."/>
            <person name="Gharbi K."/>
            <person name="Hall N."/>
            <person name="Watson M."/>
            <person name="Adriaenssens E.M."/>
            <person name="Foster-Nyarko E."/>
            <person name="Jarju S."/>
            <person name="Secka A."/>
            <person name="Antonio M."/>
            <person name="Oren A."/>
            <person name="Chaudhuri R.R."/>
            <person name="La Ragione R."/>
            <person name="Hildebrand F."/>
            <person name="Pallen M.J."/>
        </authorList>
    </citation>
    <scope>NUCLEOTIDE SEQUENCE</scope>
    <source>
        <strain evidence="3">ChiW4-1371</strain>
    </source>
</reference>
<evidence type="ECO:0008006" key="5">
    <source>
        <dbReference type="Google" id="ProtNLM"/>
    </source>
</evidence>
<dbReference type="Proteomes" id="UP000824176">
    <property type="component" value="Unassembled WGS sequence"/>
</dbReference>
<dbReference type="EMBL" id="DXAQ01000045">
    <property type="protein sequence ID" value="HIZ88902.1"/>
    <property type="molecule type" value="Genomic_DNA"/>
</dbReference>